<name>A0A0P0VTM8_ORYSJ</name>
<keyword evidence="2" id="KW-1185">Reference proteome</keyword>
<dbReference type="AlphaFoldDB" id="A0A0P0VTM8"/>
<reference evidence="1 2" key="3">
    <citation type="journal article" date="2013" name="Rice">
        <title>Improvement of the Oryza sativa Nipponbare reference genome using next generation sequence and optical map data.</title>
        <authorList>
            <person name="Kawahara Y."/>
            <person name="de la Bastide M."/>
            <person name="Hamilton J.P."/>
            <person name="Kanamori H."/>
            <person name="McCombie W.R."/>
            <person name="Ouyang S."/>
            <person name="Schwartz D.C."/>
            <person name="Tanaka T."/>
            <person name="Wu J."/>
            <person name="Zhou S."/>
            <person name="Childs K.L."/>
            <person name="Davidson R.M."/>
            <person name="Lin H."/>
            <person name="Quesada-Ocampo L."/>
            <person name="Vaillancourt B."/>
            <person name="Sakai H."/>
            <person name="Lee S.S."/>
            <person name="Kim J."/>
            <person name="Numa H."/>
            <person name="Itoh T."/>
            <person name="Buell C.R."/>
            <person name="Matsumoto T."/>
        </authorList>
    </citation>
    <scope>NUCLEOTIDE SEQUENCE [LARGE SCALE GENOMIC DNA]</scope>
    <source>
        <strain evidence="2">cv. Nipponbare</strain>
    </source>
</reference>
<proteinExistence type="predicted"/>
<accession>A0A0P0VTM8</accession>
<evidence type="ECO:0000313" key="2">
    <source>
        <dbReference type="Proteomes" id="UP000059680"/>
    </source>
</evidence>
<dbReference type="EMBL" id="AP014959">
    <property type="protein sequence ID" value="BAS82533.1"/>
    <property type="molecule type" value="Genomic_DNA"/>
</dbReference>
<evidence type="ECO:0000313" key="1">
    <source>
        <dbReference type="EMBL" id="BAS82533.1"/>
    </source>
</evidence>
<dbReference type="InParanoid" id="A0A0P0VTM8"/>
<reference evidence="1 2" key="2">
    <citation type="journal article" date="2013" name="Plant Cell Physiol.">
        <title>Rice Annotation Project Database (RAP-DB): an integrative and interactive database for rice genomics.</title>
        <authorList>
            <person name="Sakai H."/>
            <person name="Lee S.S."/>
            <person name="Tanaka T."/>
            <person name="Numa H."/>
            <person name="Kim J."/>
            <person name="Kawahara Y."/>
            <person name="Wakimoto H."/>
            <person name="Yang C.C."/>
            <person name="Iwamoto M."/>
            <person name="Abe T."/>
            <person name="Yamada Y."/>
            <person name="Muto A."/>
            <person name="Inokuchi H."/>
            <person name="Ikemura T."/>
            <person name="Matsumoto T."/>
            <person name="Sasaki T."/>
            <person name="Itoh T."/>
        </authorList>
    </citation>
    <scope>NUCLEOTIDE SEQUENCE [LARGE SCALE GENOMIC DNA]</scope>
    <source>
        <strain evidence="2">cv. Nipponbare</strain>
    </source>
</reference>
<protein>
    <submittedName>
        <fullName evidence="1">Os03g0171250 protein</fullName>
    </submittedName>
</protein>
<gene>
    <name evidence="1" type="ordered locus">Os03g0171250</name>
    <name evidence="1" type="ORF">OSNPB_030171250</name>
</gene>
<organism evidence="1 2">
    <name type="scientific">Oryza sativa subsp. japonica</name>
    <name type="common">Rice</name>
    <dbReference type="NCBI Taxonomy" id="39947"/>
    <lineage>
        <taxon>Eukaryota</taxon>
        <taxon>Viridiplantae</taxon>
        <taxon>Streptophyta</taxon>
        <taxon>Embryophyta</taxon>
        <taxon>Tracheophyta</taxon>
        <taxon>Spermatophyta</taxon>
        <taxon>Magnoliopsida</taxon>
        <taxon>Liliopsida</taxon>
        <taxon>Poales</taxon>
        <taxon>Poaceae</taxon>
        <taxon>BOP clade</taxon>
        <taxon>Oryzoideae</taxon>
        <taxon>Oryzeae</taxon>
        <taxon>Oryzinae</taxon>
        <taxon>Oryza</taxon>
        <taxon>Oryza sativa</taxon>
    </lineage>
</organism>
<sequence length="114" mass="12186">MSGVRGVGRRLMSSVGGVGRRLVAIGEEEKKSCAGPSILSPPTLPLLVATALRRRWKGAAVVAQSADKEWKCGTRSLHPSMPSTGPPCHHRLHRRNCAANKEVLKTTAPRRGTA</sequence>
<dbReference type="PaxDb" id="39947-A0A0P0VTM8"/>
<dbReference type="Proteomes" id="UP000059680">
    <property type="component" value="Chromosome 3"/>
</dbReference>
<reference evidence="2" key="1">
    <citation type="journal article" date="2005" name="Nature">
        <title>The map-based sequence of the rice genome.</title>
        <authorList>
            <consortium name="International rice genome sequencing project (IRGSP)"/>
            <person name="Matsumoto T."/>
            <person name="Wu J."/>
            <person name="Kanamori H."/>
            <person name="Katayose Y."/>
            <person name="Fujisawa M."/>
            <person name="Namiki N."/>
            <person name="Mizuno H."/>
            <person name="Yamamoto K."/>
            <person name="Antonio B.A."/>
            <person name="Baba T."/>
            <person name="Sakata K."/>
            <person name="Nagamura Y."/>
            <person name="Aoki H."/>
            <person name="Arikawa K."/>
            <person name="Arita K."/>
            <person name="Bito T."/>
            <person name="Chiden Y."/>
            <person name="Fujitsuka N."/>
            <person name="Fukunaka R."/>
            <person name="Hamada M."/>
            <person name="Harada C."/>
            <person name="Hayashi A."/>
            <person name="Hijishita S."/>
            <person name="Honda M."/>
            <person name="Hosokawa S."/>
            <person name="Ichikawa Y."/>
            <person name="Idonuma A."/>
            <person name="Iijima M."/>
            <person name="Ikeda M."/>
            <person name="Ikeno M."/>
            <person name="Ito K."/>
            <person name="Ito S."/>
            <person name="Ito T."/>
            <person name="Ito Y."/>
            <person name="Ito Y."/>
            <person name="Iwabuchi A."/>
            <person name="Kamiya K."/>
            <person name="Karasawa W."/>
            <person name="Kurita K."/>
            <person name="Katagiri S."/>
            <person name="Kikuta A."/>
            <person name="Kobayashi H."/>
            <person name="Kobayashi N."/>
            <person name="Machita K."/>
            <person name="Maehara T."/>
            <person name="Masukawa M."/>
            <person name="Mizubayashi T."/>
            <person name="Mukai Y."/>
            <person name="Nagasaki H."/>
            <person name="Nagata Y."/>
            <person name="Naito S."/>
            <person name="Nakashima M."/>
            <person name="Nakama Y."/>
            <person name="Nakamichi Y."/>
            <person name="Nakamura M."/>
            <person name="Meguro A."/>
            <person name="Negishi M."/>
            <person name="Ohta I."/>
            <person name="Ohta T."/>
            <person name="Okamoto M."/>
            <person name="Ono N."/>
            <person name="Saji S."/>
            <person name="Sakaguchi M."/>
            <person name="Sakai K."/>
            <person name="Shibata M."/>
            <person name="Shimokawa T."/>
            <person name="Song J."/>
            <person name="Takazaki Y."/>
            <person name="Terasawa K."/>
            <person name="Tsugane M."/>
            <person name="Tsuji K."/>
            <person name="Ueda S."/>
            <person name="Waki K."/>
            <person name="Yamagata H."/>
            <person name="Yamamoto M."/>
            <person name="Yamamoto S."/>
            <person name="Yamane H."/>
            <person name="Yoshiki S."/>
            <person name="Yoshihara R."/>
            <person name="Yukawa K."/>
            <person name="Zhong H."/>
            <person name="Yano M."/>
            <person name="Yuan Q."/>
            <person name="Ouyang S."/>
            <person name="Liu J."/>
            <person name="Jones K.M."/>
            <person name="Gansberger K."/>
            <person name="Moffat K."/>
            <person name="Hill J."/>
            <person name="Bera J."/>
            <person name="Fadrosh D."/>
            <person name="Jin S."/>
            <person name="Johri S."/>
            <person name="Kim M."/>
            <person name="Overton L."/>
            <person name="Reardon M."/>
            <person name="Tsitrin T."/>
            <person name="Vuong H."/>
            <person name="Weaver B."/>
            <person name="Ciecko A."/>
            <person name="Tallon L."/>
            <person name="Jackson J."/>
            <person name="Pai G."/>
            <person name="Aken S.V."/>
            <person name="Utterback T."/>
            <person name="Reidmuller S."/>
            <person name="Feldblyum T."/>
            <person name="Hsiao J."/>
            <person name="Zismann V."/>
            <person name="Iobst S."/>
            <person name="de Vazeille A.R."/>
            <person name="Buell C.R."/>
            <person name="Ying K."/>
            <person name="Li Y."/>
            <person name="Lu T."/>
            <person name="Huang Y."/>
            <person name="Zhao Q."/>
            <person name="Feng Q."/>
            <person name="Zhang L."/>
            <person name="Zhu J."/>
            <person name="Weng Q."/>
            <person name="Mu J."/>
            <person name="Lu Y."/>
            <person name="Fan D."/>
            <person name="Liu Y."/>
            <person name="Guan J."/>
            <person name="Zhang Y."/>
            <person name="Yu S."/>
            <person name="Liu X."/>
            <person name="Zhang Y."/>
            <person name="Hong G."/>
            <person name="Han B."/>
            <person name="Choisne N."/>
            <person name="Demange N."/>
            <person name="Orjeda G."/>
            <person name="Samain S."/>
            <person name="Cattolico L."/>
            <person name="Pelletier E."/>
            <person name="Couloux A."/>
            <person name="Segurens B."/>
            <person name="Wincker P."/>
            <person name="D'Hont A."/>
            <person name="Scarpelli C."/>
            <person name="Weissenbach J."/>
            <person name="Salanoubat M."/>
            <person name="Quetier F."/>
            <person name="Yu Y."/>
            <person name="Kim H.R."/>
            <person name="Rambo T."/>
            <person name="Currie J."/>
            <person name="Collura K."/>
            <person name="Luo M."/>
            <person name="Yang T."/>
            <person name="Ammiraju J.S.S."/>
            <person name="Engler F."/>
            <person name="Soderlund C."/>
            <person name="Wing R.A."/>
            <person name="Palmer L.E."/>
            <person name="de la Bastide M."/>
            <person name="Spiegel L."/>
            <person name="Nascimento L."/>
            <person name="Zutavern T."/>
            <person name="O'Shaughnessy A."/>
            <person name="Dike S."/>
            <person name="Dedhia N."/>
            <person name="Preston R."/>
            <person name="Balija V."/>
            <person name="McCombie W.R."/>
            <person name="Chow T."/>
            <person name="Chen H."/>
            <person name="Chung M."/>
            <person name="Chen C."/>
            <person name="Shaw J."/>
            <person name="Wu H."/>
            <person name="Hsiao K."/>
            <person name="Chao Y."/>
            <person name="Chu M."/>
            <person name="Cheng C."/>
            <person name="Hour A."/>
            <person name="Lee P."/>
            <person name="Lin S."/>
            <person name="Lin Y."/>
            <person name="Liou J."/>
            <person name="Liu S."/>
            <person name="Hsing Y."/>
            <person name="Raghuvanshi S."/>
            <person name="Mohanty A."/>
            <person name="Bharti A.K."/>
            <person name="Gaur A."/>
            <person name="Gupta V."/>
            <person name="Kumar D."/>
            <person name="Ravi V."/>
            <person name="Vij S."/>
            <person name="Kapur A."/>
            <person name="Khurana P."/>
            <person name="Khurana P."/>
            <person name="Khurana J.P."/>
            <person name="Tyagi A.K."/>
            <person name="Gaikwad K."/>
            <person name="Singh A."/>
            <person name="Dalal V."/>
            <person name="Srivastava S."/>
            <person name="Dixit A."/>
            <person name="Pal A.K."/>
            <person name="Ghazi I.A."/>
            <person name="Yadav M."/>
            <person name="Pandit A."/>
            <person name="Bhargava A."/>
            <person name="Sureshbabu K."/>
            <person name="Batra K."/>
            <person name="Sharma T.R."/>
            <person name="Mohapatra T."/>
            <person name="Singh N.K."/>
            <person name="Messing J."/>
            <person name="Nelson A.B."/>
            <person name="Fuks G."/>
            <person name="Kavchok S."/>
            <person name="Keizer G."/>
            <person name="Linton E."/>
            <person name="Llaca V."/>
            <person name="Song R."/>
            <person name="Tanyolac B."/>
            <person name="Young S."/>
            <person name="Ho-Il K."/>
            <person name="Hahn J.H."/>
            <person name="Sangsakoo G."/>
            <person name="Vanavichit A."/>
            <person name="de Mattos Luiz.A.T."/>
            <person name="Zimmer P.D."/>
            <person name="Malone G."/>
            <person name="Dellagostin O."/>
            <person name="de Oliveira A.C."/>
            <person name="Bevan M."/>
            <person name="Bancroft I."/>
            <person name="Minx P."/>
            <person name="Cordum H."/>
            <person name="Wilson R."/>
            <person name="Cheng Z."/>
            <person name="Jin W."/>
            <person name="Jiang J."/>
            <person name="Leong S.A."/>
            <person name="Iwama H."/>
            <person name="Gojobori T."/>
            <person name="Itoh T."/>
            <person name="Niimura Y."/>
            <person name="Fujii Y."/>
            <person name="Habara T."/>
            <person name="Sakai H."/>
            <person name="Sato Y."/>
            <person name="Wilson G."/>
            <person name="Kumar K."/>
            <person name="McCouch S."/>
            <person name="Juretic N."/>
            <person name="Hoen D."/>
            <person name="Wright S."/>
            <person name="Bruskiewich R."/>
            <person name="Bureau T."/>
            <person name="Miyao A."/>
            <person name="Hirochika H."/>
            <person name="Nishikawa T."/>
            <person name="Kadowaki K."/>
            <person name="Sugiura M."/>
            <person name="Burr B."/>
            <person name="Sasaki T."/>
        </authorList>
    </citation>
    <scope>NUCLEOTIDE SEQUENCE [LARGE SCALE GENOMIC DNA]</scope>
    <source>
        <strain evidence="2">cv. Nipponbare</strain>
    </source>
</reference>